<dbReference type="AlphaFoldDB" id="A0A9W9BV21"/>
<organism evidence="1 2">
    <name type="scientific">Fusarium piperis</name>
    <dbReference type="NCBI Taxonomy" id="1435070"/>
    <lineage>
        <taxon>Eukaryota</taxon>
        <taxon>Fungi</taxon>
        <taxon>Dikarya</taxon>
        <taxon>Ascomycota</taxon>
        <taxon>Pezizomycotina</taxon>
        <taxon>Sordariomycetes</taxon>
        <taxon>Hypocreomycetidae</taxon>
        <taxon>Hypocreales</taxon>
        <taxon>Nectriaceae</taxon>
        <taxon>Fusarium</taxon>
        <taxon>Fusarium solani species complex</taxon>
    </lineage>
</organism>
<dbReference type="PANTHER" id="PTHR35040">
    <property type="match status" value="1"/>
</dbReference>
<dbReference type="Proteomes" id="UP001140502">
    <property type="component" value="Unassembled WGS sequence"/>
</dbReference>
<dbReference type="EMBL" id="JAPEUR010000005">
    <property type="protein sequence ID" value="KAJ4328941.1"/>
    <property type="molecule type" value="Genomic_DNA"/>
</dbReference>
<protein>
    <submittedName>
        <fullName evidence="1">Uncharacterized protein</fullName>
    </submittedName>
</protein>
<evidence type="ECO:0000313" key="1">
    <source>
        <dbReference type="EMBL" id="KAJ4328941.1"/>
    </source>
</evidence>
<reference evidence="1" key="1">
    <citation type="submission" date="2022-10" db="EMBL/GenBank/DDBJ databases">
        <title>Tapping the CABI collections for fungal endophytes: first genome assemblies for Collariella, Neodidymelliopsis, Ascochyta clinopodiicola, Didymella pomorum, Didymosphaeria variabile, Neocosmospora piperis and Neocucurbitaria cava.</title>
        <authorList>
            <person name="Hill R."/>
        </authorList>
    </citation>
    <scope>NUCLEOTIDE SEQUENCE</scope>
    <source>
        <strain evidence="1">IMI 366586</strain>
    </source>
</reference>
<dbReference type="PANTHER" id="PTHR35040:SF9">
    <property type="entry name" value="4-LIKE CELL SURFACE PROTEIN, PUTATIVE (AFU_ORTHOLOGUE AFUA_4G14080)-RELATED"/>
    <property type="match status" value="1"/>
</dbReference>
<dbReference type="OrthoDB" id="5342184at2759"/>
<name>A0A9W9BV21_9HYPO</name>
<sequence length="129" mass="13864">MRALRAQPGLAICNMRFSTTIGLLVGQALSPTATGILLPLDIYPPQEAGDGAVNWIPVFDAISSNTKIPWLVVVDPLNGPGASGKPDNDDINFIDGTSKLNSYPNVKTISYVRTNYSQATLEELTTWSN</sequence>
<comment type="caution">
    <text evidence="1">The sequence shown here is derived from an EMBL/GenBank/DDBJ whole genome shotgun (WGS) entry which is preliminary data.</text>
</comment>
<dbReference type="Pfam" id="PF12138">
    <property type="entry name" value="Spherulin4"/>
    <property type="match status" value="1"/>
</dbReference>
<accession>A0A9W9BV21</accession>
<keyword evidence="2" id="KW-1185">Reference proteome</keyword>
<gene>
    <name evidence="1" type="ORF">N0V84_000511</name>
</gene>
<evidence type="ECO:0000313" key="2">
    <source>
        <dbReference type="Proteomes" id="UP001140502"/>
    </source>
</evidence>
<proteinExistence type="predicted"/>
<dbReference type="InterPro" id="IPR021986">
    <property type="entry name" value="Spherulin4"/>
</dbReference>